<comment type="caution">
    <text evidence="1">The sequence shown here is derived from an EMBL/GenBank/DDBJ whole genome shotgun (WGS) entry which is preliminary data.</text>
</comment>
<dbReference type="Proteomes" id="UP000523007">
    <property type="component" value="Unassembled WGS sequence"/>
</dbReference>
<proteinExistence type="predicted"/>
<organism evidence="1 2">
    <name type="scientific">Lipingzhangella halophila</name>
    <dbReference type="NCBI Taxonomy" id="1783352"/>
    <lineage>
        <taxon>Bacteria</taxon>
        <taxon>Bacillati</taxon>
        <taxon>Actinomycetota</taxon>
        <taxon>Actinomycetes</taxon>
        <taxon>Streptosporangiales</taxon>
        <taxon>Nocardiopsidaceae</taxon>
        <taxon>Lipingzhangella</taxon>
    </lineage>
</organism>
<dbReference type="EMBL" id="JACHJT010000001">
    <property type="protein sequence ID" value="MBB4934413.1"/>
    <property type="molecule type" value="Genomic_DNA"/>
</dbReference>
<evidence type="ECO:0000313" key="2">
    <source>
        <dbReference type="Proteomes" id="UP000523007"/>
    </source>
</evidence>
<reference evidence="1 2" key="1">
    <citation type="submission" date="2020-08" db="EMBL/GenBank/DDBJ databases">
        <title>Sequencing the genomes of 1000 actinobacteria strains.</title>
        <authorList>
            <person name="Klenk H.-P."/>
        </authorList>
    </citation>
    <scope>NUCLEOTIDE SEQUENCE [LARGE SCALE GENOMIC DNA]</scope>
    <source>
        <strain evidence="1 2">DSM 102030</strain>
    </source>
</reference>
<protein>
    <submittedName>
        <fullName evidence="1">Uncharacterized protein</fullName>
    </submittedName>
</protein>
<evidence type="ECO:0000313" key="1">
    <source>
        <dbReference type="EMBL" id="MBB4934413.1"/>
    </source>
</evidence>
<name>A0A7W7RLX9_9ACTN</name>
<accession>A0A7W7RLX9</accession>
<sequence>MGDGIGDQFCGHRHDVVVIEALGRVAADPPARSAGIDAIATGEPRNDALGGCWVCLHERLLGV</sequence>
<gene>
    <name evidence="1" type="ORF">F4561_005233</name>
</gene>
<keyword evidence="2" id="KW-1185">Reference proteome</keyword>
<dbReference type="AlphaFoldDB" id="A0A7W7RLX9"/>
<dbReference type="RefSeq" id="WP_246437288.1">
    <property type="nucleotide sequence ID" value="NZ_JACHJT010000001.1"/>
</dbReference>